<dbReference type="Proteomes" id="UP000035681">
    <property type="component" value="Unplaced"/>
</dbReference>
<dbReference type="WBParaSite" id="TCONS_00008516.p1">
    <property type="protein sequence ID" value="TCONS_00008516.p1"/>
    <property type="gene ID" value="XLOC_006452"/>
</dbReference>
<feature type="domain" description="DUF7778" evidence="1">
    <location>
        <begin position="17"/>
        <end position="124"/>
    </location>
</feature>
<reference evidence="3" key="1">
    <citation type="submission" date="2015-08" db="UniProtKB">
        <authorList>
            <consortium name="WormBaseParasite"/>
        </authorList>
    </citation>
    <scope>IDENTIFICATION</scope>
</reference>
<dbReference type="AlphaFoldDB" id="A0A0K0DUS4"/>
<dbReference type="Pfam" id="PF24998">
    <property type="entry name" value="DUF7778"/>
    <property type="match status" value="1"/>
</dbReference>
<evidence type="ECO:0000313" key="2">
    <source>
        <dbReference type="Proteomes" id="UP000035681"/>
    </source>
</evidence>
<organism evidence="3">
    <name type="scientific">Strongyloides stercoralis</name>
    <name type="common">Threadworm</name>
    <dbReference type="NCBI Taxonomy" id="6248"/>
    <lineage>
        <taxon>Eukaryota</taxon>
        <taxon>Metazoa</taxon>
        <taxon>Ecdysozoa</taxon>
        <taxon>Nematoda</taxon>
        <taxon>Chromadorea</taxon>
        <taxon>Rhabditida</taxon>
        <taxon>Tylenchina</taxon>
        <taxon>Panagrolaimomorpha</taxon>
        <taxon>Strongyloidoidea</taxon>
        <taxon>Strongyloididae</taxon>
        <taxon>Strongyloides</taxon>
    </lineage>
</organism>
<dbReference type="InterPro" id="IPR056680">
    <property type="entry name" value="DUF7778"/>
</dbReference>
<evidence type="ECO:0000313" key="4">
    <source>
        <dbReference type="WBParaSite" id="TCONS_00008516.p1"/>
    </source>
</evidence>
<proteinExistence type="predicted"/>
<name>A0A0K0DUS4_STRER</name>
<evidence type="ECO:0000313" key="3">
    <source>
        <dbReference type="WBParaSite" id="SSTP_0000099000.1"/>
    </source>
</evidence>
<keyword evidence="2" id="KW-1185">Reference proteome</keyword>
<evidence type="ECO:0000259" key="1">
    <source>
        <dbReference type="Pfam" id="PF24998"/>
    </source>
</evidence>
<protein>
    <submittedName>
        <fullName evidence="4">Amidase domain-containing protein</fullName>
    </submittedName>
    <submittedName>
        <fullName evidence="3">GRAM domain-containing protein</fullName>
    </submittedName>
</protein>
<dbReference type="WBParaSite" id="SSTP_0000099000.1">
    <property type="protein sequence ID" value="SSTP_0000099000.1"/>
    <property type="gene ID" value="SSTP_0000099000"/>
</dbReference>
<sequence length="214" mass="25250">MNTTISWVCSKNFSDFVKLPDIEKYKKECNYYDINGNLYIKIRPKGCKVSLLNKNYQKQFCSINMHKQLIIYFTKNRGLVLSLNDIIGIQNNCKFIKTKKAVWSIEGVIIFSFGKIKIATHHYNILNLKYKLSMLFCKISPEHIKNKKERGDGNISQDNIVYERNIYDISYDYNIINDEFLKKEVDDICYKIEKLQLKDSIKYSQLTFLKQSSC</sequence>
<accession>A0A0K0DUS4</accession>